<comment type="caution">
    <text evidence="2">The sequence shown here is derived from an EMBL/GenBank/DDBJ whole genome shotgun (WGS) entry which is preliminary data.</text>
</comment>
<reference evidence="2 3" key="1">
    <citation type="journal article" date="2011" name="J. Bacteriol.">
        <title>Genome sequence of Haloplasma contractile, an unusual contractile bacterium from a deep-sea anoxic brine lake.</title>
        <authorList>
            <person name="Antunes A."/>
            <person name="Alam I."/>
            <person name="El Dorry H."/>
            <person name="Siam R."/>
            <person name="Robertson A."/>
            <person name="Bajic V.B."/>
            <person name="Stingl U."/>
        </authorList>
    </citation>
    <scope>NUCLEOTIDE SEQUENCE [LARGE SCALE GENOMIC DNA]</scope>
    <source>
        <strain evidence="2 3">SSD-17B</strain>
    </source>
</reference>
<sequence>MREGLIPTILGTGVTATGVALNRRNGNNKMMGFRKNKSNMSMLTAGVIGFGLAHIVLGSIDLFEHKE</sequence>
<dbReference type="EMBL" id="AFNU02000005">
    <property type="protein sequence ID" value="ERJ12135.1"/>
    <property type="molecule type" value="Genomic_DNA"/>
</dbReference>
<dbReference type="AlphaFoldDB" id="U2FH03"/>
<evidence type="ECO:0000313" key="2">
    <source>
        <dbReference type="EMBL" id="ERJ12135.1"/>
    </source>
</evidence>
<gene>
    <name evidence="2" type="ORF">HLPCO_001662</name>
</gene>
<reference evidence="2 3" key="2">
    <citation type="journal article" date="2013" name="PLoS ONE">
        <title>INDIGO - INtegrated Data Warehouse of MIcrobial GenOmes with Examples from the Red Sea Extremophiles.</title>
        <authorList>
            <person name="Alam I."/>
            <person name="Antunes A."/>
            <person name="Kamau A.A."/>
            <person name="Ba Alawi W."/>
            <person name="Kalkatawi M."/>
            <person name="Stingl U."/>
            <person name="Bajic V.B."/>
        </authorList>
    </citation>
    <scope>NUCLEOTIDE SEQUENCE [LARGE SCALE GENOMIC DNA]</scope>
    <source>
        <strain evidence="2 3">SSD-17B</strain>
    </source>
</reference>
<accession>U2FH03</accession>
<organism evidence="2 3">
    <name type="scientific">Haloplasma contractile SSD-17B</name>
    <dbReference type="NCBI Taxonomy" id="1033810"/>
    <lineage>
        <taxon>Bacteria</taxon>
        <taxon>Bacillati</taxon>
        <taxon>Mycoplasmatota</taxon>
        <taxon>Mollicutes</taxon>
        <taxon>Haloplasmatales</taxon>
        <taxon>Haloplasmataceae</taxon>
        <taxon>Haloplasma</taxon>
    </lineage>
</organism>
<dbReference type="eggNOG" id="ENOG5033A5P">
    <property type="taxonomic scope" value="Bacteria"/>
</dbReference>
<protein>
    <recommendedName>
        <fullName evidence="4">Asparagine synthase</fullName>
    </recommendedName>
</protein>
<keyword evidence="1" id="KW-1133">Transmembrane helix</keyword>
<keyword evidence="1" id="KW-0472">Membrane</keyword>
<evidence type="ECO:0000256" key="1">
    <source>
        <dbReference type="SAM" id="Phobius"/>
    </source>
</evidence>
<evidence type="ECO:0008006" key="4">
    <source>
        <dbReference type="Google" id="ProtNLM"/>
    </source>
</evidence>
<evidence type="ECO:0000313" key="3">
    <source>
        <dbReference type="Proteomes" id="UP000005707"/>
    </source>
</evidence>
<dbReference type="InParanoid" id="U2FH03"/>
<dbReference type="Proteomes" id="UP000005707">
    <property type="component" value="Unassembled WGS sequence"/>
</dbReference>
<keyword evidence="1" id="KW-0812">Transmembrane</keyword>
<dbReference type="RefSeq" id="WP_008825134.1">
    <property type="nucleotide sequence ID" value="NZ_AFNU02000005.1"/>
</dbReference>
<keyword evidence="3" id="KW-1185">Reference proteome</keyword>
<feature type="transmembrane region" description="Helical" evidence="1">
    <location>
        <begin position="40"/>
        <end position="63"/>
    </location>
</feature>
<name>U2FH03_9MOLU</name>
<dbReference type="OrthoDB" id="1756838at2"/>
<proteinExistence type="predicted"/>